<sequence>MVVENHDFSTVGFDQVLYKFKPKPGESVSTGNNKRELISSHKSIQYGFKPKSFEIKPRSDVLDDFAVWE</sequence>
<name>F4XMJ2_9CYAN</name>
<proteinExistence type="predicted"/>
<evidence type="ECO:0000313" key="1">
    <source>
        <dbReference type="EMBL" id="EGJ33901.1"/>
    </source>
</evidence>
<protein>
    <submittedName>
        <fullName evidence="1">Uncharacterized protein</fullName>
    </submittedName>
</protein>
<dbReference type="HOGENOM" id="CLU_2771362_0_0_3"/>
<keyword evidence="2" id="KW-1185">Reference proteome</keyword>
<accession>F4XMJ2</accession>
<evidence type="ECO:0000313" key="2">
    <source>
        <dbReference type="Proteomes" id="UP000003959"/>
    </source>
</evidence>
<dbReference type="AlphaFoldDB" id="F4XMJ2"/>
<dbReference type="EMBL" id="GL890840">
    <property type="protein sequence ID" value="EGJ33901.1"/>
    <property type="molecule type" value="Genomic_DNA"/>
</dbReference>
<reference evidence="2" key="1">
    <citation type="journal article" date="2011" name="Proc. Natl. Acad. Sci. U.S.A.">
        <title>Genomic insights into the physiology and ecology of the marine filamentous cyanobacterium Lyngbya majuscula.</title>
        <authorList>
            <person name="Jones A.C."/>
            <person name="Monroe E.A."/>
            <person name="Podell S."/>
            <person name="Hess W.R."/>
            <person name="Klages S."/>
            <person name="Esquenazi E."/>
            <person name="Niessen S."/>
            <person name="Hoover H."/>
            <person name="Rothmann M."/>
            <person name="Lasken R.S."/>
            <person name="Yates J.R.III."/>
            <person name="Reinhardt R."/>
            <person name="Kube M."/>
            <person name="Burkart M.D."/>
            <person name="Allen E.E."/>
            <person name="Dorrestein P.C."/>
            <person name="Gerwick W.H."/>
            <person name="Gerwick L."/>
        </authorList>
    </citation>
    <scope>NUCLEOTIDE SEQUENCE [LARGE SCALE GENOMIC DNA]</scope>
    <source>
        <strain evidence="2">3L</strain>
    </source>
</reference>
<dbReference type="Proteomes" id="UP000003959">
    <property type="component" value="Unassembled WGS sequence"/>
</dbReference>
<gene>
    <name evidence="1" type="ORF">LYNGBM3L_20050</name>
</gene>
<organism evidence="1 2">
    <name type="scientific">Moorena producens 3L</name>
    <dbReference type="NCBI Taxonomy" id="489825"/>
    <lineage>
        <taxon>Bacteria</taxon>
        <taxon>Bacillati</taxon>
        <taxon>Cyanobacteriota</taxon>
        <taxon>Cyanophyceae</taxon>
        <taxon>Coleofasciculales</taxon>
        <taxon>Coleofasciculaceae</taxon>
        <taxon>Moorena</taxon>
    </lineage>
</organism>